<dbReference type="KEGG" id="hcb:HCBAA847_1406"/>
<evidence type="ECO:0000313" key="3">
    <source>
        <dbReference type="EMBL" id="EFR47528.1"/>
    </source>
</evidence>
<proteinExistence type="predicted"/>
<dbReference type="Proteomes" id="UP000005755">
    <property type="component" value="Unassembled WGS sequence"/>
</dbReference>
<evidence type="ECO:0000313" key="2">
    <source>
        <dbReference type="EMBL" id="BAM32636.1"/>
    </source>
</evidence>
<feature type="chain" id="PRO_5042522323" evidence="1">
    <location>
        <begin position="22"/>
        <end position="99"/>
    </location>
</feature>
<accession>A0AAI8QGG6</accession>
<evidence type="ECO:0000313" key="4">
    <source>
        <dbReference type="Proteomes" id="UP000005755"/>
    </source>
</evidence>
<gene>
    <name evidence="2" type="ORF">HCBAA847_1406</name>
    <name evidence="3" type="ORF">HCCG_02076</name>
</gene>
<organism evidence="2 5">
    <name type="scientific">Helicobacter cinaedi CCUG 18818 = ATCC BAA-847</name>
    <dbReference type="NCBI Taxonomy" id="537971"/>
    <lineage>
        <taxon>Bacteria</taxon>
        <taxon>Pseudomonadati</taxon>
        <taxon>Campylobacterota</taxon>
        <taxon>Epsilonproteobacteria</taxon>
        <taxon>Campylobacterales</taxon>
        <taxon>Helicobacteraceae</taxon>
        <taxon>Helicobacter</taxon>
    </lineage>
</organism>
<reference evidence="2" key="3">
    <citation type="submission" date="2012-07" db="EMBL/GenBank/DDBJ databases">
        <authorList>
            <person name="Akiyama T."/>
            <person name="Takeshita N."/>
            <person name="Ohmagari N."/>
            <person name="Kirikae T."/>
        </authorList>
    </citation>
    <scope>NUCLEOTIDE SEQUENCE</scope>
    <source>
        <strain evidence="2">ATCC BAA-847</strain>
    </source>
</reference>
<dbReference type="AlphaFoldDB" id="A0AAI8QGG6"/>
<dbReference type="EMBL" id="AP012492">
    <property type="protein sequence ID" value="BAM32636.1"/>
    <property type="molecule type" value="Genomic_DNA"/>
</dbReference>
<dbReference type="Proteomes" id="UP000006036">
    <property type="component" value="Chromosome 1"/>
</dbReference>
<evidence type="ECO:0000256" key="1">
    <source>
        <dbReference type="SAM" id="SignalP"/>
    </source>
</evidence>
<keyword evidence="4" id="KW-1185">Reference proteome</keyword>
<evidence type="ECO:0000313" key="5">
    <source>
        <dbReference type="Proteomes" id="UP000006036"/>
    </source>
</evidence>
<reference evidence="4" key="4">
    <citation type="journal article" date="2014" name="Genome Announc.">
        <title>Draft genome sequences of six enterohepatic helicobacter species isolated from humans and one from rhesus macaques.</title>
        <authorList>
            <person name="Shen Z."/>
            <person name="Sheh A."/>
            <person name="Young S.K."/>
            <person name="Abouelliel A."/>
            <person name="Ward D.V."/>
            <person name="Earl A.M."/>
            <person name="Fox J.G."/>
        </authorList>
    </citation>
    <scope>NUCLEOTIDE SEQUENCE [LARGE SCALE GENOMIC DNA]</scope>
    <source>
        <strain evidence="4">CCUG 18818</strain>
    </source>
</reference>
<dbReference type="RefSeq" id="WP_002957416.1">
    <property type="nucleotide sequence ID" value="NC_020555.1"/>
</dbReference>
<dbReference type="EMBL" id="DS990394">
    <property type="protein sequence ID" value="EFR47528.1"/>
    <property type="molecule type" value="Genomic_DNA"/>
</dbReference>
<name>A0AAI8QGG6_9HELI</name>
<feature type="signal peptide" evidence="1">
    <location>
        <begin position="1"/>
        <end position="21"/>
    </location>
</feature>
<keyword evidence="1" id="KW-0732">Signal</keyword>
<reference evidence="3" key="1">
    <citation type="submission" date="2008-08" db="EMBL/GenBank/DDBJ databases">
        <title>Annotation of Helicobacter cinaedi strain CCUG 18818.</title>
        <authorList>
            <consortium name="The Broad Institute Genome Sequencing Platform"/>
            <person name="Fox J.G."/>
            <person name="Shen Z."/>
            <person name="Charoenlap N."/>
            <person name="Schauer D.B."/>
            <person name="Ward D."/>
            <person name="Mehta T."/>
            <person name="Young S."/>
            <person name="Jaffe D."/>
            <person name="Gnerre S."/>
            <person name="Berlin A."/>
            <person name="Heiman D."/>
            <person name="Hepburn T."/>
            <person name="Shea T."/>
            <person name="Sykes S."/>
            <person name="Alvarado L."/>
            <person name="Kodira C."/>
            <person name="Borodovsky M."/>
            <person name="Lander E."/>
            <person name="Galagan J."/>
            <person name="Nusbaum C."/>
            <person name="Birren B."/>
        </authorList>
    </citation>
    <scope>NUCLEOTIDE SEQUENCE</scope>
    <source>
        <strain evidence="3">CCUG 18818</strain>
    </source>
</reference>
<protein>
    <submittedName>
        <fullName evidence="3">Gram-positive signal peptide protein, YSIRK family</fullName>
    </submittedName>
</protein>
<reference evidence="2 5" key="2">
    <citation type="journal article" date="2012" name="J. Bacteriol.">
        <title>Complete Genome Sequence of Helicobacter cinaedi Type Strain ATCC BAA-847.</title>
        <authorList>
            <person name="Miyoshi-Akiyama T."/>
            <person name="Takeshita N."/>
            <person name="Ohmagari N."/>
            <person name="Kirikae T."/>
        </authorList>
    </citation>
    <scope>NUCLEOTIDE SEQUENCE [LARGE SCALE GENOMIC DNA]</scope>
    <source>
        <strain evidence="2 5">ATCC BAA-847</strain>
    </source>
</reference>
<sequence>MKKSVVSLAVAALFAGNPLHLGEVFSNIVQTYEYRNHKESYETICNRLIESSTLLFLSIAKHLNTMEKEAWGDIRNEIDHVIKQPRAVETSMLNTLCMR</sequence>